<evidence type="ECO:0000256" key="1">
    <source>
        <dbReference type="ARBA" id="ARBA00004141"/>
    </source>
</evidence>
<keyword evidence="8" id="KW-1185">Reference proteome</keyword>
<comment type="subcellular location">
    <subcellularLocation>
        <location evidence="1">Membrane</location>
        <topology evidence="1">Multi-pass membrane protein</topology>
    </subcellularLocation>
</comment>
<dbReference type="PANTHER" id="PTHR34104">
    <property type="entry name" value="TRANSMEMBRANE PROTEIN 254"/>
    <property type="match status" value="1"/>
</dbReference>
<name>A0A7M7TH84_STRPU</name>
<feature type="transmembrane region" description="Helical" evidence="6">
    <location>
        <begin position="12"/>
        <end position="35"/>
    </location>
</feature>
<evidence type="ECO:0000256" key="6">
    <source>
        <dbReference type="SAM" id="Phobius"/>
    </source>
</evidence>
<keyword evidence="2 6" id="KW-0812">Transmembrane</keyword>
<accession>A0A7M7TH84</accession>
<reference evidence="8" key="1">
    <citation type="submission" date="2015-02" db="EMBL/GenBank/DDBJ databases">
        <title>Genome sequencing for Strongylocentrotus purpuratus.</title>
        <authorList>
            <person name="Murali S."/>
            <person name="Liu Y."/>
            <person name="Vee V."/>
            <person name="English A."/>
            <person name="Wang M."/>
            <person name="Skinner E."/>
            <person name="Han Y."/>
            <person name="Muzny D.M."/>
            <person name="Worley K.C."/>
            <person name="Gibbs R.A."/>
        </authorList>
    </citation>
    <scope>NUCLEOTIDE SEQUENCE</scope>
</reference>
<protein>
    <recommendedName>
        <fullName evidence="5">Transmembrane protein 254</fullName>
    </recommendedName>
</protein>
<evidence type="ECO:0000256" key="4">
    <source>
        <dbReference type="ARBA" id="ARBA00023136"/>
    </source>
</evidence>
<dbReference type="Proteomes" id="UP000007110">
    <property type="component" value="Unassembled WGS sequence"/>
</dbReference>
<dbReference type="InterPro" id="IPR028110">
    <property type="entry name" value="TMEM254"/>
</dbReference>
<keyword evidence="3 6" id="KW-1133">Transmembrane helix</keyword>
<dbReference type="AlphaFoldDB" id="A0A7M7TH84"/>
<dbReference type="GeneID" id="593310"/>
<dbReference type="RefSeq" id="XP_797883.2">
    <property type="nucleotide sequence ID" value="XM_792790.4"/>
</dbReference>
<evidence type="ECO:0000313" key="8">
    <source>
        <dbReference type="Proteomes" id="UP000007110"/>
    </source>
</evidence>
<dbReference type="EnsemblMetazoa" id="XM_792790">
    <property type="protein sequence ID" value="XP_797883"/>
    <property type="gene ID" value="LOC593310"/>
</dbReference>
<sequence length="123" mass="13691">MAPIIGASYFRLPRLIVMLVVIVGLSVLPICLYIPDKIPYDALGPFAKVLTYLAYDIPGVVKIAWYVILVVHAMEAMYAYILAGQIGVEGFARIAWFISTLFFGFTSLNLLKAAREKPSKHRV</sequence>
<dbReference type="KEGG" id="spu:593310"/>
<organism evidence="7 8">
    <name type="scientific">Strongylocentrotus purpuratus</name>
    <name type="common">Purple sea urchin</name>
    <dbReference type="NCBI Taxonomy" id="7668"/>
    <lineage>
        <taxon>Eukaryota</taxon>
        <taxon>Metazoa</taxon>
        <taxon>Echinodermata</taxon>
        <taxon>Eleutherozoa</taxon>
        <taxon>Echinozoa</taxon>
        <taxon>Echinoidea</taxon>
        <taxon>Euechinoidea</taxon>
        <taxon>Echinacea</taxon>
        <taxon>Camarodonta</taxon>
        <taxon>Echinidea</taxon>
        <taxon>Strongylocentrotidae</taxon>
        <taxon>Strongylocentrotus</taxon>
    </lineage>
</organism>
<evidence type="ECO:0000256" key="3">
    <source>
        <dbReference type="ARBA" id="ARBA00022989"/>
    </source>
</evidence>
<dbReference type="GO" id="GO:0016020">
    <property type="term" value="C:membrane"/>
    <property type="evidence" value="ECO:0007669"/>
    <property type="project" value="UniProtKB-SubCell"/>
</dbReference>
<dbReference type="OrthoDB" id="9984821at2759"/>
<evidence type="ECO:0000256" key="2">
    <source>
        <dbReference type="ARBA" id="ARBA00022692"/>
    </source>
</evidence>
<dbReference type="InParanoid" id="A0A7M7TH84"/>
<evidence type="ECO:0000313" key="7">
    <source>
        <dbReference type="EnsemblMetazoa" id="XP_797883"/>
    </source>
</evidence>
<reference evidence="7" key="2">
    <citation type="submission" date="2021-01" db="UniProtKB">
        <authorList>
            <consortium name="EnsemblMetazoa"/>
        </authorList>
    </citation>
    <scope>IDENTIFICATION</scope>
</reference>
<dbReference type="OMA" id="FHWFIQT"/>
<keyword evidence="4 6" id="KW-0472">Membrane</keyword>
<proteinExistence type="predicted"/>
<dbReference type="PANTHER" id="PTHR34104:SF3">
    <property type="entry name" value="TRANSMEMBRANE PROTEIN 254"/>
    <property type="match status" value="1"/>
</dbReference>
<evidence type="ECO:0000256" key="5">
    <source>
        <dbReference type="ARBA" id="ARBA00034834"/>
    </source>
</evidence>
<dbReference type="Pfam" id="PF14934">
    <property type="entry name" value="TMEM254"/>
    <property type="match status" value="1"/>
</dbReference>